<keyword evidence="1" id="KW-0547">Nucleotide-binding</keyword>
<sequence>MRNSWKRSEKMHYCISHFFFIMKLSRKMKRGSEMNIIEIEGLTKKFQKKTAVDNLSLTVEQGQSFGLLGPNGAGKSTIINILSGLMKRTSGDIRVFGESLDAAPLTIKKRIGLVPQEIALYNDLSALENVKFFAGLYGLRGAKLEDAAKEALVFVGLADNLNERPKTFSGGMKRRLNIACAIAHSPELIIMDEPTVGIDPQSRNYILESIHKLNRRGSTIIYTSHYMEEVEELCNYIAIVDHGKVIAEGTKEELIQLVTDVKDMRIQINANGNAIDIEALKQIKGVQTVELIGNSEISVTSSTEVNNLNQVLATLIAAKIEIMEVNQQTLNLETVFLNLTGRKLRD</sequence>
<dbReference type="HOGENOM" id="CLU_000604_1_2_9"/>
<reference evidence="4" key="1">
    <citation type="submission" date="2010-06" db="EMBL/GenBank/DDBJ databases">
        <authorList>
            <person name="Muzny D."/>
            <person name="Qin X."/>
            <person name="Buhay C."/>
            <person name="Dugan-Rocha S."/>
            <person name="Ding Y."/>
            <person name="Chen G."/>
            <person name="Hawes A."/>
            <person name="Holder M."/>
            <person name="Jhangiani S."/>
            <person name="Johnson A."/>
            <person name="Khan Z."/>
            <person name="Li Z."/>
            <person name="Liu W."/>
            <person name="Liu X."/>
            <person name="Perez L."/>
            <person name="Shen H."/>
            <person name="Wang Q."/>
            <person name="Watt J."/>
            <person name="Xi L."/>
            <person name="Xin Y."/>
            <person name="Zhou J."/>
            <person name="Deng J."/>
            <person name="Jiang H."/>
            <person name="Liu Y."/>
            <person name="Qu J."/>
            <person name="Song X.-Z."/>
            <person name="Zhang L."/>
            <person name="Villasana D."/>
            <person name="Johnson A."/>
            <person name="Liu J."/>
            <person name="Liyanage D."/>
            <person name="Lorensuhewa L."/>
            <person name="Robinson T."/>
            <person name="Song A."/>
            <person name="Song B.-B."/>
            <person name="Dinh H."/>
            <person name="Thornton R."/>
            <person name="Coyle M."/>
            <person name="Francisco L."/>
            <person name="Jackson L."/>
            <person name="Javaid M."/>
            <person name="Korchina V."/>
            <person name="Kovar C."/>
            <person name="Mata R."/>
            <person name="Mathew T."/>
            <person name="Ngo R."/>
            <person name="Nguyen L."/>
            <person name="Nguyen N."/>
            <person name="Okwuonu G."/>
            <person name="Ongeri F."/>
            <person name="Pham C."/>
            <person name="Simmons D."/>
            <person name="Wilczek-Boney K."/>
            <person name="Hale W."/>
            <person name="Jakkamsetti A."/>
            <person name="Pham P."/>
            <person name="Ruth R."/>
            <person name="San Lucas F."/>
            <person name="Warren J."/>
            <person name="Zhang J."/>
            <person name="Zhao Z."/>
            <person name="Zhou C."/>
            <person name="Zhu D."/>
            <person name="Lee S."/>
            <person name="Bess C."/>
            <person name="Blankenburg K."/>
            <person name="Forbes L."/>
            <person name="Fu Q."/>
            <person name="Gubbala S."/>
            <person name="Hirani K."/>
            <person name="Jayaseelan J.C."/>
            <person name="Lara F."/>
            <person name="Munidasa M."/>
            <person name="Palculict T."/>
            <person name="Patil S."/>
            <person name="Pu L.-L."/>
            <person name="Saada N."/>
            <person name="Tang L."/>
            <person name="Weissenberger G."/>
            <person name="Zhu Y."/>
            <person name="Hemphill L."/>
            <person name="Shang Y."/>
            <person name="Youmans B."/>
            <person name="Ayvaz T."/>
            <person name="Ross M."/>
            <person name="Santibanez J."/>
            <person name="Aqrawi P."/>
            <person name="Gross S."/>
            <person name="Joshi V."/>
            <person name="Fowler G."/>
            <person name="Nazareth L."/>
            <person name="Reid J."/>
            <person name="Worley K."/>
            <person name="Petrosino J."/>
            <person name="Highlander S."/>
            <person name="Gibbs R."/>
        </authorList>
    </citation>
    <scope>NUCLEOTIDE SEQUENCE [LARGE SCALE GENOMIC DNA]</scope>
    <source>
        <strain evidence="4">DSM 20601</strain>
    </source>
</reference>
<dbReference type="Gene3D" id="3.40.50.300">
    <property type="entry name" value="P-loop containing nucleotide triphosphate hydrolases"/>
    <property type="match status" value="1"/>
</dbReference>
<dbReference type="GO" id="GO:0005524">
    <property type="term" value="F:ATP binding"/>
    <property type="evidence" value="ECO:0007669"/>
    <property type="project" value="UniProtKB-KW"/>
</dbReference>
<dbReference type="AlphaFoldDB" id="D7UVG3"/>
<keyword evidence="5" id="KW-1185">Reference proteome</keyword>
<dbReference type="InterPro" id="IPR003439">
    <property type="entry name" value="ABC_transporter-like_ATP-bd"/>
</dbReference>
<dbReference type="PROSITE" id="PS50893">
    <property type="entry name" value="ABC_TRANSPORTER_2"/>
    <property type="match status" value="1"/>
</dbReference>
<dbReference type="InterPro" id="IPR017871">
    <property type="entry name" value="ABC_transporter-like_CS"/>
</dbReference>
<dbReference type="SUPFAM" id="SSF52540">
    <property type="entry name" value="P-loop containing nucleoside triphosphate hydrolases"/>
    <property type="match status" value="1"/>
</dbReference>
<evidence type="ECO:0000259" key="3">
    <source>
        <dbReference type="PROSITE" id="PS50893"/>
    </source>
</evidence>
<dbReference type="Pfam" id="PF00005">
    <property type="entry name" value="ABC_tran"/>
    <property type="match status" value="1"/>
</dbReference>
<organism evidence="4 5">
    <name type="scientific">Listeria grayi DSM 20601</name>
    <dbReference type="NCBI Taxonomy" id="525367"/>
    <lineage>
        <taxon>Bacteria</taxon>
        <taxon>Bacillati</taxon>
        <taxon>Bacillota</taxon>
        <taxon>Bacilli</taxon>
        <taxon>Bacillales</taxon>
        <taxon>Listeriaceae</taxon>
        <taxon>Listeria</taxon>
    </lineage>
</organism>
<dbReference type="InterPro" id="IPR003593">
    <property type="entry name" value="AAA+_ATPase"/>
</dbReference>
<keyword evidence="2 4" id="KW-0067">ATP-binding</keyword>
<dbReference type="InterPro" id="IPR027417">
    <property type="entry name" value="P-loop_NTPase"/>
</dbReference>
<dbReference type="PANTHER" id="PTHR43582">
    <property type="entry name" value="LINEARMYCIN RESISTANCE ATP-BINDING PROTEIN LNRL"/>
    <property type="match status" value="1"/>
</dbReference>
<comment type="caution">
    <text evidence="4">The sequence shown here is derived from an EMBL/GenBank/DDBJ whole genome shotgun (WGS) entry which is preliminary data.</text>
</comment>
<protein>
    <submittedName>
        <fullName evidence="4">ABC transporter, ATP-binding protein</fullName>
    </submittedName>
</protein>
<dbReference type="EMBL" id="ACCR02000003">
    <property type="protein sequence ID" value="EFI84644.1"/>
    <property type="molecule type" value="Genomic_DNA"/>
</dbReference>
<evidence type="ECO:0000313" key="4">
    <source>
        <dbReference type="EMBL" id="EFI84644.1"/>
    </source>
</evidence>
<proteinExistence type="predicted"/>
<accession>D7UVG3</accession>
<dbReference type="PANTHER" id="PTHR43582:SF2">
    <property type="entry name" value="LINEARMYCIN RESISTANCE ATP-BINDING PROTEIN LNRL"/>
    <property type="match status" value="1"/>
</dbReference>
<dbReference type="GO" id="GO:0016887">
    <property type="term" value="F:ATP hydrolysis activity"/>
    <property type="evidence" value="ECO:0007669"/>
    <property type="project" value="InterPro"/>
</dbReference>
<dbReference type="Proteomes" id="UP000010119">
    <property type="component" value="Unassembled WGS sequence"/>
</dbReference>
<evidence type="ECO:0000256" key="1">
    <source>
        <dbReference type="ARBA" id="ARBA00022741"/>
    </source>
</evidence>
<dbReference type="STRING" id="525367.HMPREF0556_11197"/>
<dbReference type="eggNOG" id="COG1131">
    <property type="taxonomic scope" value="Bacteria"/>
</dbReference>
<dbReference type="SMART" id="SM00382">
    <property type="entry name" value="AAA"/>
    <property type="match status" value="1"/>
</dbReference>
<dbReference type="PROSITE" id="PS00211">
    <property type="entry name" value="ABC_TRANSPORTER_1"/>
    <property type="match status" value="1"/>
</dbReference>
<feature type="domain" description="ABC transporter" evidence="3">
    <location>
        <begin position="37"/>
        <end position="267"/>
    </location>
</feature>
<evidence type="ECO:0000313" key="5">
    <source>
        <dbReference type="Proteomes" id="UP000010119"/>
    </source>
</evidence>
<gene>
    <name evidence="4" type="ORF">HMPREF0556_11197</name>
</gene>
<name>D7UVG3_LISGR</name>
<evidence type="ECO:0000256" key="2">
    <source>
        <dbReference type="ARBA" id="ARBA00022840"/>
    </source>
</evidence>